<keyword evidence="1" id="KW-0472">Membrane</keyword>
<name>X0CFJ0_FUSOX</name>
<keyword evidence="3" id="KW-1185">Reference proteome</keyword>
<feature type="transmembrane region" description="Helical" evidence="1">
    <location>
        <begin position="21"/>
        <end position="46"/>
    </location>
</feature>
<evidence type="ECO:0000313" key="3">
    <source>
        <dbReference type="Proteomes" id="UP000030663"/>
    </source>
</evidence>
<sequence>MHRPGHDRRFLLTRFPIQRQACYYSVIVFMALRFPRLFTLLSLPFLSVKQDMTLVLGLSTHGHCSVEYDFGTGSLVNRLDSLTFRFGFGGVDKTWQSIHHFSVRHIRYQSWELDWGNAWIRGLNGRGYFHFLGVLRPNCFVLFPH</sequence>
<accession>X0CFJ0</accession>
<keyword evidence="1" id="KW-0812">Transmembrane</keyword>
<dbReference type="AlphaFoldDB" id="X0CFJ0"/>
<evidence type="ECO:0000313" key="2">
    <source>
        <dbReference type="EMBL" id="EXK92961.1"/>
    </source>
</evidence>
<dbReference type="Proteomes" id="UP000030663">
    <property type="component" value="Unassembled WGS sequence"/>
</dbReference>
<keyword evidence="1" id="KW-1133">Transmembrane helix</keyword>
<reference evidence="2 3" key="1">
    <citation type="submission" date="2011-11" db="EMBL/GenBank/DDBJ databases">
        <title>The Genome Sequence of Fusarium oxysporum PHW815.</title>
        <authorList>
            <consortium name="The Broad Institute Genome Sequencing Platform"/>
            <person name="Ma L.-J."/>
            <person name="Gale L.R."/>
            <person name="Schwartz D.C."/>
            <person name="Zhou S."/>
            <person name="Corby-Kistler H."/>
            <person name="Young S.K."/>
            <person name="Zeng Q."/>
            <person name="Gargeya S."/>
            <person name="Fitzgerald M."/>
            <person name="Haas B."/>
            <person name="Abouelleil A."/>
            <person name="Alvarado L."/>
            <person name="Arachchi H.M."/>
            <person name="Berlin A."/>
            <person name="Brown A."/>
            <person name="Chapman S.B."/>
            <person name="Chen Z."/>
            <person name="Dunbar C."/>
            <person name="Freedman E."/>
            <person name="Gearin G."/>
            <person name="Goldberg J."/>
            <person name="Griggs A."/>
            <person name="Gujja S."/>
            <person name="Heiman D."/>
            <person name="Howarth C."/>
            <person name="Larson L."/>
            <person name="Lui A."/>
            <person name="MacDonald P.J.P."/>
            <person name="Montmayeur A."/>
            <person name="Murphy C."/>
            <person name="Neiman D."/>
            <person name="Pearson M."/>
            <person name="Priest M."/>
            <person name="Roberts A."/>
            <person name="Saif S."/>
            <person name="Shea T."/>
            <person name="Shenoy N."/>
            <person name="Sisk P."/>
            <person name="Stolte C."/>
            <person name="Sykes S."/>
            <person name="Wortman J."/>
            <person name="Nusbaum C."/>
            <person name="Birren B."/>
        </authorList>
    </citation>
    <scope>NUCLEOTIDE SEQUENCE [LARGE SCALE GENOMIC DNA]</scope>
    <source>
        <strain evidence="2 3">54005</strain>
    </source>
</reference>
<dbReference type="HOGENOM" id="CLU_1786951_0_0_1"/>
<evidence type="ECO:0000256" key="1">
    <source>
        <dbReference type="SAM" id="Phobius"/>
    </source>
</evidence>
<protein>
    <submittedName>
        <fullName evidence="2">Uncharacterized protein</fullName>
    </submittedName>
</protein>
<dbReference type="EMBL" id="JH658369">
    <property type="protein sequence ID" value="EXK92961.1"/>
    <property type="molecule type" value="Genomic_DNA"/>
</dbReference>
<gene>
    <name evidence="2" type="ORF">FOQG_05204</name>
</gene>
<organism evidence="2 3">
    <name type="scientific">Fusarium oxysporum f. sp. raphani 54005</name>
    <dbReference type="NCBI Taxonomy" id="1089458"/>
    <lineage>
        <taxon>Eukaryota</taxon>
        <taxon>Fungi</taxon>
        <taxon>Dikarya</taxon>
        <taxon>Ascomycota</taxon>
        <taxon>Pezizomycotina</taxon>
        <taxon>Sordariomycetes</taxon>
        <taxon>Hypocreomycetidae</taxon>
        <taxon>Hypocreales</taxon>
        <taxon>Nectriaceae</taxon>
        <taxon>Fusarium</taxon>
        <taxon>Fusarium oxysporum species complex</taxon>
    </lineage>
</organism>
<proteinExistence type="predicted"/>